<dbReference type="KEGG" id="tcd:AAIA72_03580"/>
<dbReference type="EMBL" id="CP154858">
    <property type="protein sequence ID" value="XDT73073.1"/>
    <property type="molecule type" value="Genomic_DNA"/>
</dbReference>
<accession>A0AB39UY31</accession>
<reference evidence="3" key="1">
    <citation type="submission" date="2024-05" db="EMBL/GenBank/DDBJ databases">
        <title>Genome sequencing of novel strain.</title>
        <authorList>
            <person name="Ganbat D."/>
            <person name="Ganbat S."/>
            <person name="Lee S.-J."/>
        </authorList>
    </citation>
    <scope>NUCLEOTIDE SEQUENCE</scope>
    <source>
        <strain evidence="3">SMD15-11</strain>
    </source>
</reference>
<dbReference type="RefSeq" id="WP_369602074.1">
    <property type="nucleotide sequence ID" value="NZ_CP154858.1"/>
</dbReference>
<sequence>MLNAQVRLHGLRFLIMGCLALMLGGCKIYQSIGKSVGGFVHPVNGQYFVHIPNSEWKQDREALLYFYRPASEWAGDEIESPSVYVDDTHYFNLRSGAYTWLIVAPGKRHIAMRRPLLGLEGLNDISLDLIVDQDLEVEPGKVYYLRYSEVDEPELNPELPSDDPWQKGDLRLVDNQWALTEIVDTRFLKSDMVAPNHAATRIVKENLAYSFERRREEIAKLREEELERLKAQGNYRKGNWWCAYLCGGGPTKRLEADRLEKELEQDIKQYELELAASEPPPWWQFW</sequence>
<evidence type="ECO:0000313" key="3">
    <source>
        <dbReference type="EMBL" id="XDT73073.1"/>
    </source>
</evidence>
<dbReference type="Pfam" id="PF11008">
    <property type="entry name" value="DUF2846"/>
    <property type="match status" value="1"/>
</dbReference>
<dbReference type="AlphaFoldDB" id="A0AB39UY31"/>
<keyword evidence="1" id="KW-0472">Membrane</keyword>
<dbReference type="InterPro" id="IPR022548">
    <property type="entry name" value="DUF2846"/>
</dbReference>
<dbReference type="PROSITE" id="PS51257">
    <property type="entry name" value="PROKAR_LIPOPROTEIN"/>
    <property type="match status" value="1"/>
</dbReference>
<evidence type="ECO:0000256" key="1">
    <source>
        <dbReference type="SAM" id="Phobius"/>
    </source>
</evidence>
<keyword evidence="1" id="KW-0812">Transmembrane</keyword>
<evidence type="ECO:0000259" key="2">
    <source>
        <dbReference type="Pfam" id="PF11008"/>
    </source>
</evidence>
<protein>
    <submittedName>
        <fullName evidence="3">DUF2846 domain-containing protein</fullName>
    </submittedName>
</protein>
<gene>
    <name evidence="3" type="ORF">AAIA72_03580</name>
</gene>
<keyword evidence="1" id="KW-1133">Transmembrane helix</keyword>
<feature type="transmembrane region" description="Helical" evidence="1">
    <location>
        <begin position="6"/>
        <end position="26"/>
    </location>
</feature>
<name>A0AB39UY31_9GAMM</name>
<proteinExistence type="predicted"/>
<feature type="domain" description="DUF2846" evidence="2">
    <location>
        <begin position="61"/>
        <end position="151"/>
    </location>
</feature>
<organism evidence="3">
    <name type="scientific">Thermohahella caldifontis</name>
    <dbReference type="NCBI Taxonomy" id="3142973"/>
    <lineage>
        <taxon>Bacteria</taxon>
        <taxon>Pseudomonadati</taxon>
        <taxon>Pseudomonadota</taxon>
        <taxon>Gammaproteobacteria</taxon>
        <taxon>Oceanospirillales</taxon>
        <taxon>Hahellaceae</taxon>
        <taxon>Thermohahella</taxon>
    </lineage>
</organism>